<evidence type="ECO:0000313" key="1">
    <source>
        <dbReference type="EMBL" id="EMD88273.1"/>
    </source>
</evidence>
<sequence length="213" mass="24520">MTSRKARSSILSTLNINIAELVHLNPALNRDDARGVLRAHDDNMECASFYVKIGRICGRFPRIPYPVAEALLLAHNEDWEEVCESFRLLFKTMGIREHTDQATEVATFVGGMPHLVYRRDLLANHFRQKRMATSPRISSITTDDDLFANEDVNLSDIPTTSRFQVAKLQHRHARDCPLREHCDHDRSVYYRTFLSCDDQNEAQMLLLSMHSAY</sequence>
<gene>
    <name evidence="1" type="ORF">COCHEDRAFT_1112356</name>
</gene>
<dbReference type="Proteomes" id="UP000016936">
    <property type="component" value="Unassembled WGS sequence"/>
</dbReference>
<evidence type="ECO:0000313" key="2">
    <source>
        <dbReference type="Proteomes" id="UP000016936"/>
    </source>
</evidence>
<name>M2UJV5_COCH5</name>
<dbReference type="AlphaFoldDB" id="M2UJV5"/>
<dbReference type="HOGENOM" id="CLU_1224657_0_0_1"/>
<reference evidence="1 2" key="1">
    <citation type="journal article" date="2012" name="PLoS Pathog.">
        <title>Diverse lifestyles and strategies of plant pathogenesis encoded in the genomes of eighteen Dothideomycetes fungi.</title>
        <authorList>
            <person name="Ohm R.A."/>
            <person name="Feau N."/>
            <person name="Henrissat B."/>
            <person name="Schoch C.L."/>
            <person name="Horwitz B.A."/>
            <person name="Barry K.W."/>
            <person name="Condon B.J."/>
            <person name="Copeland A.C."/>
            <person name="Dhillon B."/>
            <person name="Glaser F."/>
            <person name="Hesse C.N."/>
            <person name="Kosti I."/>
            <person name="LaButti K."/>
            <person name="Lindquist E.A."/>
            <person name="Lucas S."/>
            <person name="Salamov A.A."/>
            <person name="Bradshaw R.E."/>
            <person name="Ciuffetti L."/>
            <person name="Hamelin R.C."/>
            <person name="Kema G.H.J."/>
            <person name="Lawrence C."/>
            <person name="Scott J.A."/>
            <person name="Spatafora J.W."/>
            <person name="Turgeon B.G."/>
            <person name="de Wit P.J.G.M."/>
            <person name="Zhong S."/>
            <person name="Goodwin S.B."/>
            <person name="Grigoriev I.V."/>
        </authorList>
    </citation>
    <scope>NUCLEOTIDE SEQUENCE [LARGE SCALE GENOMIC DNA]</scope>
    <source>
        <strain evidence="2">C5 / ATCC 48332 / race O</strain>
    </source>
</reference>
<reference evidence="2" key="2">
    <citation type="journal article" date="2013" name="PLoS Genet.">
        <title>Comparative genome structure, secondary metabolite, and effector coding capacity across Cochliobolus pathogens.</title>
        <authorList>
            <person name="Condon B.J."/>
            <person name="Leng Y."/>
            <person name="Wu D."/>
            <person name="Bushley K.E."/>
            <person name="Ohm R.A."/>
            <person name="Otillar R."/>
            <person name="Martin J."/>
            <person name="Schackwitz W."/>
            <person name="Grimwood J."/>
            <person name="MohdZainudin N."/>
            <person name="Xue C."/>
            <person name="Wang R."/>
            <person name="Manning V.A."/>
            <person name="Dhillon B."/>
            <person name="Tu Z.J."/>
            <person name="Steffenson B.J."/>
            <person name="Salamov A."/>
            <person name="Sun H."/>
            <person name="Lowry S."/>
            <person name="LaButti K."/>
            <person name="Han J."/>
            <person name="Copeland A."/>
            <person name="Lindquist E."/>
            <person name="Barry K."/>
            <person name="Schmutz J."/>
            <person name="Baker S.E."/>
            <person name="Ciuffetti L.M."/>
            <person name="Grigoriev I.V."/>
            <person name="Zhong S."/>
            <person name="Turgeon B.G."/>
        </authorList>
    </citation>
    <scope>NUCLEOTIDE SEQUENCE [LARGE SCALE GENOMIC DNA]</scope>
    <source>
        <strain evidence="2">C5 / ATCC 48332 / race O</strain>
    </source>
</reference>
<proteinExistence type="predicted"/>
<keyword evidence="2" id="KW-1185">Reference proteome</keyword>
<accession>M2UJV5</accession>
<organism evidence="1 2">
    <name type="scientific">Cochliobolus heterostrophus (strain C5 / ATCC 48332 / race O)</name>
    <name type="common">Southern corn leaf blight fungus</name>
    <name type="synonym">Bipolaris maydis</name>
    <dbReference type="NCBI Taxonomy" id="701091"/>
    <lineage>
        <taxon>Eukaryota</taxon>
        <taxon>Fungi</taxon>
        <taxon>Dikarya</taxon>
        <taxon>Ascomycota</taxon>
        <taxon>Pezizomycotina</taxon>
        <taxon>Dothideomycetes</taxon>
        <taxon>Pleosporomycetidae</taxon>
        <taxon>Pleosporales</taxon>
        <taxon>Pleosporineae</taxon>
        <taxon>Pleosporaceae</taxon>
        <taxon>Bipolaris</taxon>
    </lineage>
</organism>
<dbReference type="EMBL" id="KB445581">
    <property type="protein sequence ID" value="EMD88273.1"/>
    <property type="molecule type" value="Genomic_DNA"/>
</dbReference>
<protein>
    <submittedName>
        <fullName evidence="1">Uncharacterized protein</fullName>
    </submittedName>
</protein>